<dbReference type="AlphaFoldDB" id="A0A345RR91"/>
<dbReference type="EMBL" id="CP029608">
    <property type="protein sequence ID" value="AXI61807.1"/>
    <property type="molecule type" value="Genomic_DNA"/>
</dbReference>
<keyword evidence="2" id="KW-1185">Reference proteome</keyword>
<proteinExistence type="predicted"/>
<accession>A0A345RR91</accession>
<reference evidence="1 2" key="1">
    <citation type="submission" date="2018-05" db="EMBL/GenBank/DDBJ databases">
        <title>Complete genome sequence of Pseudomonas kribbensis 46-2(T).</title>
        <authorList>
            <person name="Jeong H."/>
            <person name="Lee S.-G."/>
            <person name="Rha E."/>
            <person name="Kim H."/>
        </authorList>
    </citation>
    <scope>NUCLEOTIDE SEQUENCE [LARGE SCALE GENOMIC DNA]</scope>
    <source>
        <strain evidence="1 2">46-2</strain>
    </source>
</reference>
<protein>
    <submittedName>
        <fullName evidence="1">Uncharacterized protein</fullName>
    </submittedName>
</protein>
<evidence type="ECO:0000313" key="2">
    <source>
        <dbReference type="Proteomes" id="UP000253720"/>
    </source>
</evidence>
<dbReference type="Proteomes" id="UP000253720">
    <property type="component" value="Chromosome"/>
</dbReference>
<gene>
    <name evidence="1" type="ORF">DLD99_15430</name>
</gene>
<name>A0A345RR91_9PSED</name>
<sequence>MVIPAGKPFVVDIKYVGDGLCMPPAKIFIPEPGVDYEAHLIWINQAGKRNSCVTVAHRLDDLPPIQLPTIRSGTCVQPHPAEKKWVTRWDSK</sequence>
<dbReference type="KEGG" id="pke:DLD99_15430"/>
<organism evidence="1 2">
    <name type="scientific">Pseudomonas kribbensis</name>
    <dbReference type="NCBI Taxonomy" id="1628086"/>
    <lineage>
        <taxon>Bacteria</taxon>
        <taxon>Pseudomonadati</taxon>
        <taxon>Pseudomonadota</taxon>
        <taxon>Gammaproteobacteria</taxon>
        <taxon>Pseudomonadales</taxon>
        <taxon>Pseudomonadaceae</taxon>
        <taxon>Pseudomonas</taxon>
    </lineage>
</organism>
<evidence type="ECO:0000313" key="1">
    <source>
        <dbReference type="EMBL" id="AXI61807.1"/>
    </source>
</evidence>